<dbReference type="eggNOG" id="COG1538">
    <property type="taxonomic scope" value="Bacteria"/>
</dbReference>
<dbReference type="PANTHER" id="PTHR30026">
    <property type="entry name" value="OUTER MEMBRANE PROTEIN TOLC"/>
    <property type="match status" value="1"/>
</dbReference>
<evidence type="ECO:0008006" key="9">
    <source>
        <dbReference type="Google" id="ProtNLM"/>
    </source>
</evidence>
<name>E6SRN4_BACT6</name>
<dbReference type="Proteomes" id="UP000008630">
    <property type="component" value="Chromosome"/>
</dbReference>
<dbReference type="GO" id="GO:0009279">
    <property type="term" value="C:cell outer membrane"/>
    <property type="evidence" value="ECO:0007669"/>
    <property type="project" value="UniProtKB-SubCell"/>
</dbReference>
<dbReference type="STRING" id="693979.Bache_3200"/>
<dbReference type="PATRIC" id="fig|693979.3.peg.3356"/>
<evidence type="ECO:0000256" key="1">
    <source>
        <dbReference type="ARBA" id="ARBA00004442"/>
    </source>
</evidence>
<evidence type="ECO:0000256" key="4">
    <source>
        <dbReference type="ARBA" id="ARBA00023136"/>
    </source>
</evidence>
<comment type="subcellular location">
    <subcellularLocation>
        <location evidence="1">Cell outer membrane</location>
    </subcellularLocation>
</comment>
<evidence type="ECO:0000313" key="8">
    <source>
        <dbReference type="Proteomes" id="UP000008630"/>
    </source>
</evidence>
<dbReference type="Gene3D" id="1.20.1600.10">
    <property type="entry name" value="Outer membrane efflux proteins (OEP)"/>
    <property type="match status" value="1"/>
</dbReference>
<feature type="chain" id="PRO_5003211504" description="Outer membrane efflux protein" evidence="6">
    <location>
        <begin position="22"/>
        <end position="432"/>
    </location>
</feature>
<dbReference type="InterPro" id="IPR051906">
    <property type="entry name" value="TolC-like"/>
</dbReference>
<keyword evidence="3" id="KW-0812">Transmembrane</keyword>
<evidence type="ECO:0000256" key="2">
    <source>
        <dbReference type="ARBA" id="ARBA00022452"/>
    </source>
</evidence>
<organism evidence="7 8">
    <name type="scientific">Bacteroides helcogenes (strain ATCC 35417 / DSM 20613 / JCM 6297 / CCUG 15421 / P 36-108)</name>
    <dbReference type="NCBI Taxonomy" id="693979"/>
    <lineage>
        <taxon>Bacteria</taxon>
        <taxon>Pseudomonadati</taxon>
        <taxon>Bacteroidota</taxon>
        <taxon>Bacteroidia</taxon>
        <taxon>Bacteroidales</taxon>
        <taxon>Bacteroidaceae</taxon>
        <taxon>Bacteroides</taxon>
    </lineage>
</organism>
<reference evidence="7 8" key="2">
    <citation type="journal article" date="2011" name="Stand. Genomic Sci.">
        <title>Complete genome sequence of Bacteroides helcogenes type strain (P 36-108).</title>
        <authorList>
            <person name="Pati A."/>
            <person name="Gronow S."/>
            <person name="Zeytun A."/>
            <person name="Lapidus A."/>
            <person name="Nolan M."/>
            <person name="Hammon N."/>
            <person name="Deshpande S."/>
            <person name="Cheng J.F."/>
            <person name="Tapia R."/>
            <person name="Han C."/>
            <person name="Goodwin L."/>
            <person name="Pitluck S."/>
            <person name="Liolios K."/>
            <person name="Pagani I."/>
            <person name="Ivanova N."/>
            <person name="Mavromatis K."/>
            <person name="Chen A."/>
            <person name="Palaniappan K."/>
            <person name="Land M."/>
            <person name="Hauser L."/>
            <person name="Chang Y.J."/>
            <person name="Jeffries C.D."/>
            <person name="Detter J.C."/>
            <person name="Brambilla E."/>
            <person name="Rohde M."/>
            <person name="Goker M."/>
            <person name="Woyke T."/>
            <person name="Bristow J."/>
            <person name="Eisen J.A."/>
            <person name="Markowitz V."/>
            <person name="Hugenholtz P."/>
            <person name="Kyrpides N.C."/>
            <person name="Klenk H.P."/>
            <person name="Lucas S."/>
        </authorList>
    </citation>
    <scope>NUCLEOTIDE SEQUENCE [LARGE SCALE GENOMIC DNA]</scope>
    <source>
        <strain evidence="8">ATCC 35417 / DSM 20613 / JCM 6297 / CCUG 15421 / P 36-108</strain>
    </source>
</reference>
<dbReference type="KEGG" id="bhl:Bache_3200"/>
<keyword evidence="2" id="KW-1134">Transmembrane beta strand</keyword>
<dbReference type="HOGENOM" id="CLU_052144_0_0_10"/>
<keyword evidence="6" id="KW-0732">Signal</keyword>
<dbReference type="SUPFAM" id="SSF56954">
    <property type="entry name" value="Outer membrane efflux proteins (OEP)"/>
    <property type="match status" value="1"/>
</dbReference>
<evidence type="ECO:0000313" key="7">
    <source>
        <dbReference type="EMBL" id="ADV45124.1"/>
    </source>
</evidence>
<proteinExistence type="predicted"/>
<keyword evidence="4" id="KW-0472">Membrane</keyword>
<evidence type="ECO:0000256" key="5">
    <source>
        <dbReference type="ARBA" id="ARBA00023237"/>
    </source>
</evidence>
<evidence type="ECO:0000256" key="6">
    <source>
        <dbReference type="SAM" id="SignalP"/>
    </source>
</evidence>
<dbReference type="PANTHER" id="PTHR30026:SF20">
    <property type="entry name" value="OUTER MEMBRANE PROTEIN TOLC"/>
    <property type="match status" value="1"/>
</dbReference>
<dbReference type="GO" id="GO:0015288">
    <property type="term" value="F:porin activity"/>
    <property type="evidence" value="ECO:0007669"/>
    <property type="project" value="TreeGrafter"/>
</dbReference>
<sequence length="432" mass="50197">MIVRRIFLCLFTIGCMSLLHGQENTTHSLHYYIETAQSNSPLLQDYHNRKETETAELQRLKALYTHSKTELNGDALFVPIISKDNGKTTFQWNAHNGTDYYGYDLGENSGNIHAYVSWTQPLLGNRLYKATKEQTEVRKEMINHSIHMERHQLEYVVAQQYILCLQDRQQIAFADSIGILLEQQTKAMRNLAEDGLVKQTDLRLLLIEQKSNQDLRTASLQSFRTHLADLNILCGIKDTTLVVLQNISLTPHPVAPRQSAFMEQYRLDSLNTLATLKIFHLQYHPQLNLFINSGFSSGKYNALYKHFGMSAGLTFAWTLADGRQKRYKELQSASQLRTIAGYKNELQNRKEQRKHQYLDELQAYDERTALLQSQRKDYAAVLEAYRREIEAGQLSIIDYLNVWKSKIQTDKDYMLLQTNRQLLVAAFNYWNW</sequence>
<dbReference type="GO" id="GO:0015562">
    <property type="term" value="F:efflux transmembrane transporter activity"/>
    <property type="evidence" value="ECO:0007669"/>
    <property type="project" value="InterPro"/>
</dbReference>
<reference key="1">
    <citation type="submission" date="2010-11" db="EMBL/GenBank/DDBJ databases">
        <title>The complete genome of Bacteroides helcogenes P 36-108.</title>
        <authorList>
            <consortium name="US DOE Joint Genome Institute (JGI-PGF)"/>
            <person name="Lucas S."/>
            <person name="Copeland A."/>
            <person name="Lapidus A."/>
            <person name="Bruce D."/>
            <person name="Goodwin L."/>
            <person name="Pitluck S."/>
            <person name="Kyrpides N."/>
            <person name="Mavromatis K."/>
            <person name="Ivanova N."/>
            <person name="Zeytun A."/>
            <person name="Brettin T."/>
            <person name="Detter J.C."/>
            <person name="Tapia R."/>
            <person name="Han C."/>
            <person name="Land M."/>
            <person name="Hauser L."/>
            <person name="Markowitz V."/>
            <person name="Cheng J.-F."/>
            <person name="Hugenholtz P."/>
            <person name="Woyke T."/>
            <person name="Wu D."/>
            <person name="Gronow S."/>
            <person name="Wellnitz S."/>
            <person name="Brambilla E."/>
            <person name="Klenk H.-P."/>
            <person name="Eisen J.A."/>
        </authorList>
    </citation>
    <scope>NUCLEOTIDE SEQUENCE</scope>
    <source>
        <strain>P 36-108</strain>
    </source>
</reference>
<dbReference type="RefSeq" id="WP_013548711.1">
    <property type="nucleotide sequence ID" value="NC_014933.1"/>
</dbReference>
<keyword evidence="5" id="KW-0998">Cell outer membrane</keyword>
<evidence type="ECO:0000256" key="3">
    <source>
        <dbReference type="ARBA" id="ARBA00022692"/>
    </source>
</evidence>
<dbReference type="AlphaFoldDB" id="E6SRN4"/>
<gene>
    <name evidence="7" type="ordered locus">Bache_3200</name>
</gene>
<dbReference type="GO" id="GO:1990281">
    <property type="term" value="C:efflux pump complex"/>
    <property type="evidence" value="ECO:0007669"/>
    <property type="project" value="TreeGrafter"/>
</dbReference>
<feature type="signal peptide" evidence="6">
    <location>
        <begin position="1"/>
        <end position="21"/>
    </location>
</feature>
<protein>
    <recommendedName>
        <fullName evidence="9">Outer membrane efflux protein</fullName>
    </recommendedName>
</protein>
<accession>E6SRN4</accession>
<keyword evidence="8" id="KW-1185">Reference proteome</keyword>
<dbReference type="EMBL" id="CP002352">
    <property type="protein sequence ID" value="ADV45124.1"/>
    <property type="molecule type" value="Genomic_DNA"/>
</dbReference>